<evidence type="ECO:0000256" key="1">
    <source>
        <dbReference type="SAM" id="MobiDB-lite"/>
    </source>
</evidence>
<keyword evidence="3" id="KW-1185">Reference proteome</keyword>
<dbReference type="Proteomes" id="UP000507470">
    <property type="component" value="Unassembled WGS sequence"/>
</dbReference>
<dbReference type="EMBL" id="CACVKT020003031">
    <property type="protein sequence ID" value="CAC5381265.1"/>
    <property type="molecule type" value="Genomic_DNA"/>
</dbReference>
<proteinExistence type="predicted"/>
<dbReference type="OrthoDB" id="10443416at2759"/>
<accession>A0A6J8BBF8</accession>
<sequence length="237" mass="27088">MKIAFRRWNDVDQVFEARVCFEKTTESADFYRIYLQEDDYGDRFTQPLNLEEFCFGVQFDKTVHLVTPLADEYQTTKTLQKADDFLSKKSRQLGDRISSQQVISNILQAESNNLTSYLEESIAIASRKLFSRLVANPKFKEISSETRMKIAFKRWSDIDRVFESSGNLQGITESTDFYLPYQMQVVVPPLMGGQSRPSGPHLAKPSTGPSGFSFGGQSGIVPTQDLNFNLKQFMQRN</sequence>
<dbReference type="AlphaFoldDB" id="A0A6J8BBF8"/>
<feature type="region of interest" description="Disordered" evidence="1">
    <location>
        <begin position="190"/>
        <end position="215"/>
    </location>
</feature>
<evidence type="ECO:0000313" key="3">
    <source>
        <dbReference type="Proteomes" id="UP000507470"/>
    </source>
</evidence>
<reference evidence="2 3" key="1">
    <citation type="submission" date="2020-06" db="EMBL/GenBank/DDBJ databases">
        <authorList>
            <person name="Li R."/>
            <person name="Bekaert M."/>
        </authorList>
    </citation>
    <scope>NUCLEOTIDE SEQUENCE [LARGE SCALE GENOMIC DNA]</scope>
    <source>
        <strain evidence="3">wild</strain>
    </source>
</reference>
<organism evidence="2 3">
    <name type="scientific">Mytilus coruscus</name>
    <name type="common">Sea mussel</name>
    <dbReference type="NCBI Taxonomy" id="42192"/>
    <lineage>
        <taxon>Eukaryota</taxon>
        <taxon>Metazoa</taxon>
        <taxon>Spiralia</taxon>
        <taxon>Lophotrochozoa</taxon>
        <taxon>Mollusca</taxon>
        <taxon>Bivalvia</taxon>
        <taxon>Autobranchia</taxon>
        <taxon>Pteriomorphia</taxon>
        <taxon>Mytilida</taxon>
        <taxon>Mytiloidea</taxon>
        <taxon>Mytilidae</taxon>
        <taxon>Mytilinae</taxon>
        <taxon>Mytilus</taxon>
    </lineage>
</organism>
<gene>
    <name evidence="2" type="ORF">MCOR_17160</name>
</gene>
<name>A0A6J8BBF8_MYTCO</name>
<protein>
    <submittedName>
        <fullName evidence="2">Uncharacterized protein</fullName>
    </submittedName>
</protein>
<evidence type="ECO:0000313" key="2">
    <source>
        <dbReference type="EMBL" id="CAC5381265.1"/>
    </source>
</evidence>